<protein>
    <submittedName>
        <fullName evidence="1">Uncharacterized protein</fullName>
    </submittedName>
</protein>
<dbReference type="Proteomes" id="UP000289738">
    <property type="component" value="Chromosome A02"/>
</dbReference>
<organism evidence="1 2">
    <name type="scientific">Arachis hypogaea</name>
    <name type="common">Peanut</name>
    <dbReference type="NCBI Taxonomy" id="3818"/>
    <lineage>
        <taxon>Eukaryota</taxon>
        <taxon>Viridiplantae</taxon>
        <taxon>Streptophyta</taxon>
        <taxon>Embryophyta</taxon>
        <taxon>Tracheophyta</taxon>
        <taxon>Spermatophyta</taxon>
        <taxon>Magnoliopsida</taxon>
        <taxon>eudicotyledons</taxon>
        <taxon>Gunneridae</taxon>
        <taxon>Pentapetalae</taxon>
        <taxon>rosids</taxon>
        <taxon>fabids</taxon>
        <taxon>Fabales</taxon>
        <taxon>Fabaceae</taxon>
        <taxon>Papilionoideae</taxon>
        <taxon>50 kb inversion clade</taxon>
        <taxon>dalbergioids sensu lato</taxon>
        <taxon>Dalbergieae</taxon>
        <taxon>Pterocarpus clade</taxon>
        <taxon>Arachis</taxon>
    </lineage>
</organism>
<reference evidence="1 2" key="1">
    <citation type="submission" date="2019-01" db="EMBL/GenBank/DDBJ databases">
        <title>Sequencing of cultivated peanut Arachis hypogaea provides insights into genome evolution and oil improvement.</title>
        <authorList>
            <person name="Chen X."/>
        </authorList>
    </citation>
    <scope>NUCLEOTIDE SEQUENCE [LARGE SCALE GENOMIC DNA]</scope>
    <source>
        <strain evidence="2">cv. Fuhuasheng</strain>
        <tissue evidence="1">Leaves</tissue>
    </source>
</reference>
<evidence type="ECO:0000313" key="1">
    <source>
        <dbReference type="EMBL" id="RYR74566.1"/>
    </source>
</evidence>
<keyword evidence="2" id="KW-1185">Reference proteome</keyword>
<comment type="caution">
    <text evidence="1">The sequence shown here is derived from an EMBL/GenBank/DDBJ whole genome shotgun (WGS) entry which is preliminary data.</text>
</comment>
<name>A0A445EGM2_ARAHY</name>
<evidence type="ECO:0000313" key="2">
    <source>
        <dbReference type="Proteomes" id="UP000289738"/>
    </source>
</evidence>
<gene>
    <name evidence="1" type="ORF">Ahy_A02g009287</name>
</gene>
<dbReference type="EMBL" id="SDMP01000002">
    <property type="protein sequence ID" value="RYR74566.1"/>
    <property type="molecule type" value="Genomic_DNA"/>
</dbReference>
<sequence length="72" mass="8174">MSDEKKAIVRELEFGGLMHILTMNVQHKLLKELAYSFDLSRNKVNTQSFQGKTLSQLSIPMMEMSVDGKEIG</sequence>
<proteinExistence type="predicted"/>
<dbReference type="AlphaFoldDB" id="A0A445EGM2"/>
<accession>A0A445EGM2</accession>